<dbReference type="EMBL" id="JAOUSE010000007">
    <property type="protein sequence ID" value="MCU9593624.1"/>
    <property type="molecule type" value="Genomic_DNA"/>
</dbReference>
<dbReference type="RefSeq" id="WP_173658036.1">
    <property type="nucleotide sequence ID" value="NZ_JAOUSE010000007.1"/>
</dbReference>
<dbReference type="CDD" id="cd02968">
    <property type="entry name" value="SCO"/>
    <property type="match status" value="1"/>
</dbReference>
<dbReference type="InterPro" id="IPR036249">
    <property type="entry name" value="Thioredoxin-like_sf"/>
</dbReference>
<dbReference type="PROSITE" id="PS51257">
    <property type="entry name" value="PROKAR_LIPOPROTEIN"/>
    <property type="match status" value="1"/>
</dbReference>
<keyword evidence="2" id="KW-0186">Copper</keyword>
<reference evidence="5 6" key="1">
    <citation type="submission" date="2022-10" db="EMBL/GenBank/DDBJ databases">
        <title>Description of Fervidibacillus gen. nov. in the family Fervidibacillaceae fam. nov. with two species, Fervidibacillus albus sp. nov., and Fervidibacillus halotolerans sp. nov., isolated from tidal flat sediments.</title>
        <authorList>
            <person name="Kwon K.K."/>
            <person name="Yang S.-H."/>
        </authorList>
    </citation>
    <scope>NUCLEOTIDE SEQUENCE [LARGE SCALE GENOMIC DNA]</scope>
    <source>
        <strain evidence="5 6">DSM 23332</strain>
    </source>
</reference>
<gene>
    <name evidence="5" type="ORF">OEV82_04020</name>
</gene>
<protein>
    <submittedName>
        <fullName evidence="5">SCO family protein</fullName>
    </submittedName>
</protein>
<evidence type="ECO:0000313" key="5">
    <source>
        <dbReference type="EMBL" id="MCU9593624.1"/>
    </source>
</evidence>
<accession>A0ABT2WFP0</accession>
<keyword evidence="6" id="KW-1185">Reference proteome</keyword>
<feature type="signal peptide" evidence="3">
    <location>
        <begin position="1"/>
        <end position="24"/>
    </location>
</feature>
<evidence type="ECO:0000313" key="6">
    <source>
        <dbReference type="Proteomes" id="UP001208656"/>
    </source>
</evidence>
<sequence>MKVFYKIVSIICLVILLSSCGGQEVIQNQLNWSLEDFEYTNQFGEPFGKKDLQGKVWIANFIFTNCNTVCPPITANMARLQRLIDKEGLDNVALVSYSVDPEVDTPEILQKFASKFTENQKNWYFLTGYVQEHIEQFAKENFRFFIQKIEGQDQVSHGTDLFLIDQSGTIVKSYDAIDVPYEEILNDIIILLKNNK</sequence>
<name>A0ABT2WFP0_9BACI</name>
<comment type="similarity">
    <text evidence="1">Belongs to the SCO1/2 family.</text>
</comment>
<dbReference type="PROSITE" id="PS51352">
    <property type="entry name" value="THIOREDOXIN_2"/>
    <property type="match status" value="1"/>
</dbReference>
<proteinExistence type="inferred from homology"/>
<dbReference type="Proteomes" id="UP001208656">
    <property type="component" value="Unassembled WGS sequence"/>
</dbReference>
<evidence type="ECO:0000256" key="2">
    <source>
        <dbReference type="ARBA" id="ARBA00023008"/>
    </source>
</evidence>
<comment type="caution">
    <text evidence="5">The sequence shown here is derived from an EMBL/GenBank/DDBJ whole genome shotgun (WGS) entry which is preliminary data.</text>
</comment>
<dbReference type="PANTHER" id="PTHR12151">
    <property type="entry name" value="ELECTRON TRANSPORT PROTIN SCO1/SENC FAMILY MEMBER"/>
    <property type="match status" value="1"/>
</dbReference>
<evidence type="ECO:0000256" key="1">
    <source>
        <dbReference type="ARBA" id="ARBA00010996"/>
    </source>
</evidence>
<dbReference type="Gene3D" id="3.40.30.10">
    <property type="entry name" value="Glutaredoxin"/>
    <property type="match status" value="1"/>
</dbReference>
<evidence type="ECO:0000259" key="4">
    <source>
        <dbReference type="PROSITE" id="PS51352"/>
    </source>
</evidence>
<keyword evidence="3" id="KW-0732">Signal</keyword>
<feature type="domain" description="Thioredoxin" evidence="4">
    <location>
        <begin position="28"/>
        <end position="193"/>
    </location>
</feature>
<dbReference type="Pfam" id="PF02630">
    <property type="entry name" value="SCO1-SenC"/>
    <property type="match status" value="1"/>
</dbReference>
<organism evidence="5 6">
    <name type="scientific">Pallidibacillus thermolactis</name>
    <dbReference type="NCBI Taxonomy" id="251051"/>
    <lineage>
        <taxon>Bacteria</taxon>
        <taxon>Bacillati</taxon>
        <taxon>Bacillota</taxon>
        <taxon>Bacilli</taxon>
        <taxon>Bacillales</taxon>
        <taxon>Bacillaceae</taxon>
        <taxon>Pallidibacillus</taxon>
    </lineage>
</organism>
<feature type="chain" id="PRO_5047136477" evidence="3">
    <location>
        <begin position="25"/>
        <end position="196"/>
    </location>
</feature>
<dbReference type="InterPro" id="IPR003782">
    <property type="entry name" value="SCO1/SenC"/>
</dbReference>
<dbReference type="SUPFAM" id="SSF52833">
    <property type="entry name" value="Thioredoxin-like"/>
    <property type="match status" value="1"/>
</dbReference>
<dbReference type="InterPro" id="IPR013766">
    <property type="entry name" value="Thioredoxin_domain"/>
</dbReference>
<dbReference type="PANTHER" id="PTHR12151:SF25">
    <property type="entry name" value="LINALOOL DEHYDRATASE_ISOMERASE DOMAIN-CONTAINING PROTEIN"/>
    <property type="match status" value="1"/>
</dbReference>
<evidence type="ECO:0000256" key="3">
    <source>
        <dbReference type="SAM" id="SignalP"/>
    </source>
</evidence>